<feature type="compositionally biased region" description="Low complexity" evidence="1">
    <location>
        <begin position="733"/>
        <end position="742"/>
    </location>
</feature>
<dbReference type="SMART" id="SM00912">
    <property type="entry name" value="Haemagg_act"/>
    <property type="match status" value="1"/>
</dbReference>
<sequence>MKIPKHSKQNFERDFKISGFHDYPVNPFILKSWFFLLSCSFFLLNFERDFKISGFHDYPVNPIILKSWSFLEPAQAQIVPDATMPVNSVITPSGKTNIIEGGTRAGRNLFHSFQEFSVPTGSEAFFNNTLDIQNIFSRVTGRSISHIDGLIRANGTANLFFLNPNGIIFGPNARLNIGGSFLASTANSIKFADGSFFGSTNPQNTALLTVSVPVGLQMGSNPGNIVVQGSGHNLSIAPETKAIARDNRPVGLQVAPGQTLALLGGNLTLEGGNLTAEGGRIELGSVGGETLVGLTLINPGIPLSYPGTQNFQDISFSKAASVDASGAGGGDVFVAGRQVRLTDGSVILALTEGDKAGGTMSIRASEVVEAIGTTPDSLISSGFSANVQPGAIGNGGNLTIETARLRLTDGAQGTTGTSGFGKSGNLTVKATDTVELLGTSADDKTASGLSAQVHQGATGEGGNLTIETTRLQLTDGAQATASTFGSGKAGNVTVKATDTVELIGTSSNGLAASALGTTVEPDATGDGGNLTIETARLRVLNGGQITVSTSSSGKAGNLTVKATDTVELVGTAAIGFAVSGLFADVQPGGTGDGGNLTIETARMDVADGALVSTGTSSSGNGGNLSIETDRLRVAGGSEIRSDTYGSGKVGNLTVKATDAVELIGTSALGLIPSGLSARVQLGAEGEGGNLTIETDRLQVTDGARISTSTSGSGKAGNLTIKATDRVEVMGTSTDGSFSSSLSAQVNSEATGDGGNLTIETDRLQVTNGGDISTATFGSGKAGNLTIKAGTVELIGRSPNKQVSSGLFVPSNSQATGDGGNLTIEADRLLVADGAQVSAGTFGSGKAGNLTVKATDAVELVGTSIDGEAVSGLFTQVNLEAKGDGGNLTIKTDRLRVANGAQVSASTSGSGNGGNLTIKATGTVEVTGRSANGKTVSGLFAQVSREGTGDGGDLTIEADRLEVADGVQISVGTFGSGKAGNLTVKAGTVELIGRSPDGQFPSGLFAAVGSESKGNGGNLTIETDRLHVVDGATVSVRSFGEGKAGTLKVDADSIRLDNSSGLTADTKAGGGSIELSSQSITLRGGSSITTNATGGESGGNIKMQTGFLQLRNGSRITTNAEGENVIGGNITLNADAIVGLENSDITANSKNSQGGNITINTQGIFGLQTRTREELQRLLNTNDPTLLDPRNLPTSDITATGANSSLSGNLAINTPEVNPSSGLANLPANPVDATTLVASTCRPRGEEQGEFIFTGRGGLPPSPNELIRNEATWMDLREIALSEGRGAEEQRSRGAGENRELTSIVEAQGWMKNSQGQVVLVAQTATATPQNSTFTPQYCHE</sequence>
<reference evidence="3 4" key="1">
    <citation type="submission" date="2024-09" db="EMBL/GenBank/DDBJ databases">
        <title>Floridaenema gen nov. (Aerosakkonemataceae, Aerosakkonematales ord. nov., Cyanobacteria) from benthic tropical and subtropical fresh waters, with the description of four new species.</title>
        <authorList>
            <person name="Moretto J.A."/>
            <person name="Berthold D.E."/>
            <person name="Lefler F.W."/>
            <person name="Huang I.-S."/>
            <person name="Laughinghouse H. IV."/>
        </authorList>
    </citation>
    <scope>NUCLEOTIDE SEQUENCE [LARGE SCALE GENOMIC DNA]</scope>
    <source>
        <strain evidence="3 4">BLCC-F50</strain>
    </source>
</reference>
<name>A0ABV4Y5Q3_9CYAN</name>
<dbReference type="Pfam" id="PF05860">
    <property type="entry name" value="TPS"/>
    <property type="match status" value="1"/>
</dbReference>
<dbReference type="NCBIfam" id="TIGR01901">
    <property type="entry name" value="adhes_NPXG"/>
    <property type="match status" value="1"/>
</dbReference>
<dbReference type="InterPro" id="IPR011050">
    <property type="entry name" value="Pectin_lyase_fold/virulence"/>
</dbReference>
<dbReference type="SUPFAM" id="SSF51126">
    <property type="entry name" value="Pectin lyase-like"/>
    <property type="match status" value="5"/>
</dbReference>
<evidence type="ECO:0000259" key="2">
    <source>
        <dbReference type="SMART" id="SM00912"/>
    </source>
</evidence>
<dbReference type="InterPro" id="IPR008638">
    <property type="entry name" value="FhaB/CdiA-like_TPS"/>
</dbReference>
<dbReference type="Proteomes" id="UP001576784">
    <property type="component" value="Unassembled WGS sequence"/>
</dbReference>
<dbReference type="EMBL" id="JBHFNR010000289">
    <property type="protein sequence ID" value="MFB2898414.1"/>
    <property type="molecule type" value="Genomic_DNA"/>
</dbReference>
<dbReference type="Gene3D" id="2.160.20.10">
    <property type="entry name" value="Single-stranded right-handed beta-helix, Pectin lyase-like"/>
    <property type="match status" value="4"/>
</dbReference>
<accession>A0ABV4Y5Q3</accession>
<feature type="region of interest" description="Disordered" evidence="1">
    <location>
        <begin position="733"/>
        <end position="756"/>
    </location>
</feature>
<proteinExistence type="predicted"/>
<evidence type="ECO:0000313" key="4">
    <source>
        <dbReference type="Proteomes" id="UP001576784"/>
    </source>
</evidence>
<evidence type="ECO:0000256" key="1">
    <source>
        <dbReference type="SAM" id="MobiDB-lite"/>
    </source>
</evidence>
<organism evidence="3 4">
    <name type="scientific">Floridaenema flaviceps BLCC-F50</name>
    <dbReference type="NCBI Taxonomy" id="3153642"/>
    <lineage>
        <taxon>Bacteria</taxon>
        <taxon>Bacillati</taxon>
        <taxon>Cyanobacteriota</taxon>
        <taxon>Cyanophyceae</taxon>
        <taxon>Oscillatoriophycideae</taxon>
        <taxon>Aerosakkonematales</taxon>
        <taxon>Aerosakkonemataceae</taxon>
        <taxon>Floridanema</taxon>
        <taxon>Floridanema flaviceps</taxon>
    </lineage>
</organism>
<protein>
    <submittedName>
        <fullName evidence="3">Filamentous hemagglutinin N-terminal domain-containing protein</fullName>
    </submittedName>
</protein>
<gene>
    <name evidence="3" type="ORF">ACE1CI_36320</name>
</gene>
<keyword evidence="4" id="KW-1185">Reference proteome</keyword>
<dbReference type="InterPro" id="IPR012334">
    <property type="entry name" value="Pectin_lyas_fold"/>
</dbReference>
<feature type="domain" description="Filamentous haemagglutinin FhaB/tRNA nuclease CdiA-like TPS" evidence="2">
    <location>
        <begin position="81"/>
        <end position="192"/>
    </location>
</feature>
<evidence type="ECO:0000313" key="3">
    <source>
        <dbReference type="EMBL" id="MFB2898414.1"/>
    </source>
</evidence>
<dbReference type="RefSeq" id="WP_413268017.1">
    <property type="nucleotide sequence ID" value="NZ_JBHFNR010000289.1"/>
</dbReference>
<comment type="caution">
    <text evidence="3">The sequence shown here is derived from an EMBL/GenBank/DDBJ whole genome shotgun (WGS) entry which is preliminary data.</text>
</comment>